<dbReference type="RefSeq" id="WP_148808194.1">
    <property type="nucleotide sequence ID" value="NZ_CP042243.1"/>
</dbReference>
<organism evidence="7 8">
    <name type="scientific">Crassaminicella thermophila</name>
    <dbReference type="NCBI Taxonomy" id="2599308"/>
    <lineage>
        <taxon>Bacteria</taxon>
        <taxon>Bacillati</taxon>
        <taxon>Bacillota</taxon>
        <taxon>Clostridia</taxon>
        <taxon>Eubacteriales</taxon>
        <taxon>Clostridiaceae</taxon>
        <taxon>Crassaminicella</taxon>
    </lineage>
</organism>
<protein>
    <submittedName>
        <fullName evidence="7">Putative basic amino acid antiporter YfcC</fullName>
    </submittedName>
</protein>
<keyword evidence="8" id="KW-1185">Reference proteome</keyword>
<dbReference type="PANTHER" id="PTHR43652:SF2">
    <property type="entry name" value="BASIC AMINO ACID ANTIPORTER YFCC-RELATED"/>
    <property type="match status" value="1"/>
</dbReference>
<evidence type="ECO:0000256" key="6">
    <source>
        <dbReference type="SAM" id="Phobius"/>
    </source>
</evidence>
<accession>A0A5C0SDU6</accession>
<feature type="transmembrane region" description="Helical" evidence="6">
    <location>
        <begin position="324"/>
        <end position="345"/>
    </location>
</feature>
<feature type="transmembrane region" description="Helical" evidence="6">
    <location>
        <begin position="268"/>
        <end position="288"/>
    </location>
</feature>
<dbReference type="InterPro" id="IPR051679">
    <property type="entry name" value="DASS-Related_Transporters"/>
</dbReference>
<dbReference type="KEGG" id="crs:FQB35_01380"/>
<evidence type="ECO:0000313" key="8">
    <source>
        <dbReference type="Proteomes" id="UP000324646"/>
    </source>
</evidence>
<name>A0A5C0SDU6_CRATE</name>
<dbReference type="EMBL" id="CP042243">
    <property type="protein sequence ID" value="QEK11119.1"/>
    <property type="molecule type" value="Genomic_DNA"/>
</dbReference>
<feature type="transmembrane region" description="Helical" evidence="6">
    <location>
        <begin position="129"/>
        <end position="146"/>
    </location>
</feature>
<feature type="transmembrane region" description="Helical" evidence="6">
    <location>
        <begin position="93"/>
        <end position="117"/>
    </location>
</feature>
<gene>
    <name evidence="7" type="primary">yfcC</name>
    <name evidence="7" type="ORF">FQB35_01380</name>
</gene>
<dbReference type="GO" id="GO:0005886">
    <property type="term" value="C:plasma membrane"/>
    <property type="evidence" value="ECO:0007669"/>
    <property type="project" value="UniProtKB-SubCell"/>
</dbReference>
<evidence type="ECO:0000256" key="5">
    <source>
        <dbReference type="ARBA" id="ARBA00023136"/>
    </source>
</evidence>
<evidence type="ECO:0000256" key="2">
    <source>
        <dbReference type="ARBA" id="ARBA00022475"/>
    </source>
</evidence>
<evidence type="ECO:0000256" key="4">
    <source>
        <dbReference type="ARBA" id="ARBA00022989"/>
    </source>
</evidence>
<dbReference type="PANTHER" id="PTHR43652">
    <property type="entry name" value="BASIC AMINO ACID ANTIPORTER YFCC-RELATED"/>
    <property type="match status" value="1"/>
</dbReference>
<keyword evidence="3 6" id="KW-0812">Transmembrane</keyword>
<evidence type="ECO:0000256" key="1">
    <source>
        <dbReference type="ARBA" id="ARBA00004651"/>
    </source>
</evidence>
<feature type="transmembrane region" description="Helical" evidence="6">
    <location>
        <begin position="173"/>
        <end position="190"/>
    </location>
</feature>
<reference evidence="7 8" key="1">
    <citation type="submission" date="2019-07" db="EMBL/GenBank/DDBJ databases">
        <title>Complete genome of Crassaminicella thermophila SY095.</title>
        <authorList>
            <person name="Li X."/>
        </authorList>
    </citation>
    <scope>NUCLEOTIDE SEQUENCE [LARGE SCALE GENOMIC DNA]</scope>
    <source>
        <strain evidence="7 8">SY095</strain>
    </source>
</reference>
<evidence type="ECO:0000256" key="3">
    <source>
        <dbReference type="ARBA" id="ARBA00022692"/>
    </source>
</evidence>
<proteinExistence type="predicted"/>
<feature type="transmembrane region" description="Helical" evidence="6">
    <location>
        <begin position="294"/>
        <end position="312"/>
    </location>
</feature>
<keyword evidence="5 6" id="KW-0472">Membrane</keyword>
<dbReference type="OrthoDB" id="255482at2"/>
<feature type="transmembrane region" description="Helical" evidence="6">
    <location>
        <begin position="365"/>
        <end position="385"/>
    </location>
</feature>
<feature type="transmembrane region" description="Helical" evidence="6">
    <location>
        <begin position="20"/>
        <end position="43"/>
    </location>
</feature>
<dbReference type="AlphaFoldDB" id="A0A5C0SDU6"/>
<keyword evidence="4 6" id="KW-1133">Transmembrane helix</keyword>
<keyword evidence="2" id="KW-1003">Cell membrane</keyword>
<feature type="transmembrane region" description="Helical" evidence="6">
    <location>
        <begin position="456"/>
        <end position="476"/>
    </location>
</feature>
<dbReference type="Pfam" id="PF03606">
    <property type="entry name" value="DcuC"/>
    <property type="match status" value="1"/>
</dbReference>
<feature type="transmembrane region" description="Helical" evidence="6">
    <location>
        <begin position="433"/>
        <end position="449"/>
    </location>
</feature>
<evidence type="ECO:0000313" key="7">
    <source>
        <dbReference type="EMBL" id="QEK11119.1"/>
    </source>
</evidence>
<comment type="subcellular location">
    <subcellularLocation>
        <location evidence="1">Cell membrane</location>
        <topology evidence="1">Multi-pass membrane protein</topology>
    </subcellularLocation>
</comment>
<dbReference type="InterPro" id="IPR018385">
    <property type="entry name" value="C4_dicarb_anaerob_car-like"/>
</dbReference>
<feature type="transmembrane region" description="Helical" evidence="6">
    <location>
        <begin position="210"/>
        <end position="229"/>
    </location>
</feature>
<sequence length="478" mass="52188">MAPVEMELKSEKKKLKKKRFKMPTTASLLMLMILFSSILTYIVPAGEFERVFDEATKRTLVVAGTFTQVDQSPIGFWKILSSIFEGIVHASEIIAFVFVVGGVFGVVIKSGAINAALGKLIKKLSGRENILIILVMSAFAAGGASFGMAEETLPFVALLVATCLALGYDRIVAVSLVCIGVYAGYSAGPINPFNVGIAHGISELPLFSGIGLRTVLMFGGLIIAIHHTLRYAKKVKDNPQKSLVANIKYDKVREEFNVDYELTRKHKVILIVILLTLIGLVFGVLKYGWYLSEISALFMLMGIVVGLIHFDADFNEFTEEFLKGAREMTTAALLIGFSRAILVVLENGKIMDTIVYALSLPLQSLNSILAAWGMYFTQGIINFILPSSTGQAVVVMPIMASLSDIIGVTRQVAVQAYQAGDGYWNMITPTHPVLMASLGIAGIPFSKWFKFAVPLVLKWTIWVMVILAIGVITNWGPF</sequence>
<dbReference type="Proteomes" id="UP000324646">
    <property type="component" value="Chromosome"/>
</dbReference>